<dbReference type="GeneID" id="39735756"/>
<organism evidence="4 5">
    <name type="scientific">Plasmodium relictum</name>
    <dbReference type="NCBI Taxonomy" id="85471"/>
    <lineage>
        <taxon>Eukaryota</taxon>
        <taxon>Sar</taxon>
        <taxon>Alveolata</taxon>
        <taxon>Apicomplexa</taxon>
        <taxon>Aconoidasida</taxon>
        <taxon>Haemosporida</taxon>
        <taxon>Plasmodiidae</taxon>
        <taxon>Plasmodium</taxon>
        <taxon>Plasmodium (Haemamoeba)</taxon>
    </lineage>
</organism>
<dbReference type="OrthoDB" id="370646at2759"/>
<sequence>MKVHNTFKDLIKLNNNLRKEEILILFFHSSLLDYNFIYELEDEKKSLTLENENIKISGGYIKYTVDDKKENFFIGRILIDPEWRKNSNNYNFIYKNLENNDKYNLNILKIDNSLVLQVINMAEPSSIHSVTIKIDEYINSDNEINIENIEESIKIEKLENVFQAQILRNMKFSHTDKIASNNLINQSNINELRNPNYNTSYDSHFIGNFNDDYFDDKNPVIGENIFPNLRRKNNIVKPDGLLVGPNNKFFDPKNLRYDPIGPFGLEPNSDKPFEFKNNFDF</sequence>
<dbReference type="AlphaFoldDB" id="A0A1J1H413"/>
<dbReference type="PANTHER" id="PTHR13266">
    <property type="entry name" value="PROTEASOME INHIBITOR"/>
    <property type="match status" value="1"/>
</dbReference>
<evidence type="ECO:0000256" key="1">
    <source>
        <dbReference type="ARBA" id="ARBA00006405"/>
    </source>
</evidence>
<comment type="similarity">
    <text evidence="1">Belongs to the proteasome inhibitor PI31 family.</text>
</comment>
<dbReference type="GO" id="GO:0000502">
    <property type="term" value="C:proteasome complex"/>
    <property type="evidence" value="ECO:0007669"/>
    <property type="project" value="UniProtKB-KW"/>
</dbReference>
<feature type="domain" description="PI31 proteasome regulator N-terminal" evidence="3">
    <location>
        <begin position="17"/>
        <end position="170"/>
    </location>
</feature>
<proteinExistence type="inferred from homology"/>
<evidence type="ECO:0000259" key="3">
    <source>
        <dbReference type="Pfam" id="PF11566"/>
    </source>
</evidence>
<name>A0A1J1H413_PLARL</name>
<keyword evidence="5" id="KW-1185">Reference proteome</keyword>
<dbReference type="VEuPathDB" id="PlasmoDB:PRELSG_0808000"/>
<dbReference type="Gene3D" id="3.40.1000.30">
    <property type="match status" value="1"/>
</dbReference>
<keyword evidence="2" id="KW-0647">Proteasome</keyword>
<dbReference type="GO" id="GO:0004866">
    <property type="term" value="F:endopeptidase inhibitor activity"/>
    <property type="evidence" value="ECO:0007669"/>
    <property type="project" value="InterPro"/>
</dbReference>
<dbReference type="GO" id="GO:0070628">
    <property type="term" value="F:proteasome binding"/>
    <property type="evidence" value="ECO:0007669"/>
    <property type="project" value="InterPro"/>
</dbReference>
<dbReference type="Pfam" id="PF11566">
    <property type="entry name" value="PI31_Prot_N"/>
    <property type="match status" value="1"/>
</dbReference>
<dbReference type="InterPro" id="IPR021625">
    <property type="entry name" value="PI31_Prot_N"/>
</dbReference>
<dbReference type="GO" id="GO:0043161">
    <property type="term" value="P:proteasome-mediated ubiquitin-dependent protein catabolic process"/>
    <property type="evidence" value="ECO:0007669"/>
    <property type="project" value="InterPro"/>
</dbReference>
<evidence type="ECO:0000256" key="2">
    <source>
        <dbReference type="ARBA" id="ARBA00022942"/>
    </source>
</evidence>
<dbReference type="PANTHER" id="PTHR13266:SF1">
    <property type="entry name" value="PROTEASOME INHIBITOR PI31 SUBUNIT"/>
    <property type="match status" value="1"/>
</dbReference>
<evidence type="ECO:0000313" key="5">
    <source>
        <dbReference type="Proteomes" id="UP000220158"/>
    </source>
</evidence>
<dbReference type="RefSeq" id="XP_028532659.1">
    <property type="nucleotide sequence ID" value="XM_028676140.1"/>
</dbReference>
<dbReference type="InterPro" id="IPR045128">
    <property type="entry name" value="PI31-like"/>
</dbReference>
<gene>
    <name evidence="4" type="ORF">PRELSG_0808000</name>
</gene>
<reference evidence="4 5" key="1">
    <citation type="submission" date="2015-04" db="EMBL/GenBank/DDBJ databases">
        <authorList>
            <consortium name="Pathogen Informatics"/>
        </authorList>
    </citation>
    <scope>NUCLEOTIDE SEQUENCE [LARGE SCALE GENOMIC DNA]</scope>
    <source>
        <strain evidence="4 5">SGS1</strain>
    </source>
</reference>
<dbReference type="KEGG" id="prel:PRELSG_0808000"/>
<evidence type="ECO:0000313" key="4">
    <source>
        <dbReference type="EMBL" id="CRG99654.1"/>
    </source>
</evidence>
<protein>
    <recommendedName>
        <fullName evidence="3">PI31 proteasome regulator N-terminal domain-containing protein</fullName>
    </recommendedName>
</protein>
<dbReference type="EMBL" id="LN835303">
    <property type="protein sequence ID" value="CRG99654.1"/>
    <property type="molecule type" value="Genomic_DNA"/>
</dbReference>
<dbReference type="Proteomes" id="UP000220158">
    <property type="component" value="Chromosome 8"/>
</dbReference>
<accession>A0A1J1H413</accession>